<comment type="caution">
    <text evidence="2">The sequence shown here is derived from an EMBL/GenBank/DDBJ whole genome shotgun (WGS) entry which is preliminary data.</text>
</comment>
<name>A0A916L841_MYCTX</name>
<protein>
    <submittedName>
        <fullName evidence="2">Uncharacterized protein</fullName>
    </submittedName>
</protein>
<sequence length="64" mass="6448">MSSSELKSTSPLATDCSGLPSNSGTIPTQTSSTGSVSSSTSYPLALNASRCGDFSSCWRVSPVA</sequence>
<dbReference type="EMBL" id="CSBK01000113">
    <property type="protein sequence ID" value="COW96092.1"/>
    <property type="molecule type" value="Genomic_DNA"/>
</dbReference>
<accession>A0A916L841</accession>
<feature type="compositionally biased region" description="Low complexity" evidence="1">
    <location>
        <begin position="28"/>
        <end position="41"/>
    </location>
</feature>
<feature type="compositionally biased region" description="Polar residues" evidence="1">
    <location>
        <begin position="1"/>
        <end position="12"/>
    </location>
</feature>
<gene>
    <name evidence="2" type="ORF">ERS007739_00410</name>
</gene>
<evidence type="ECO:0000313" key="2">
    <source>
        <dbReference type="EMBL" id="COW96092.1"/>
    </source>
</evidence>
<dbReference type="AlphaFoldDB" id="A0A916L841"/>
<evidence type="ECO:0000313" key="3">
    <source>
        <dbReference type="Proteomes" id="UP000039021"/>
    </source>
</evidence>
<feature type="region of interest" description="Disordered" evidence="1">
    <location>
        <begin position="1"/>
        <end position="41"/>
    </location>
</feature>
<evidence type="ECO:0000256" key="1">
    <source>
        <dbReference type="SAM" id="MobiDB-lite"/>
    </source>
</evidence>
<dbReference type="Proteomes" id="UP000039021">
    <property type="component" value="Unassembled WGS sequence"/>
</dbReference>
<organism evidence="2 3">
    <name type="scientific">Mycobacterium tuberculosis</name>
    <dbReference type="NCBI Taxonomy" id="1773"/>
    <lineage>
        <taxon>Bacteria</taxon>
        <taxon>Bacillati</taxon>
        <taxon>Actinomycetota</taxon>
        <taxon>Actinomycetes</taxon>
        <taxon>Mycobacteriales</taxon>
        <taxon>Mycobacteriaceae</taxon>
        <taxon>Mycobacterium</taxon>
        <taxon>Mycobacterium tuberculosis complex</taxon>
    </lineage>
</organism>
<proteinExistence type="predicted"/>
<reference evidence="3" key="1">
    <citation type="submission" date="2015-03" db="EMBL/GenBank/DDBJ databases">
        <authorList>
            <consortium name="Pathogen Informatics"/>
        </authorList>
    </citation>
    <scope>NUCLEOTIDE SEQUENCE [LARGE SCALE GENOMIC DNA]</scope>
    <source>
        <strain evidence="3">N09902308</strain>
    </source>
</reference>